<sequence>MQSFLGFAGYFRNHIKTFAHIISSLYKLCSKDVALDIIKERRDAYDRMKHELTNAHVLILPDFELPFKLYIDSACSQGLGAALHQTQIVDSEPREGVICRISRQLKYSEARNHGEKYGLLKHIEEYKQPWETINMDWVTGLVPGGKENFNACLIIAVSYSKCQHVESKKSSLVIGTQKFTSEFWTNLYEILGTNLAFSTAYHPQADGSAERMIQTMEDIIRRFCAYGMEYKDH</sequence>
<dbReference type="PANTHER" id="PTHR37984">
    <property type="entry name" value="PROTEIN CBG26694"/>
    <property type="match status" value="1"/>
</dbReference>
<comment type="caution">
    <text evidence="3">The sequence shown here is derived from an EMBL/GenBank/DDBJ whole genome shotgun (WGS) entry which is preliminary data.</text>
</comment>
<evidence type="ECO:0000259" key="2">
    <source>
        <dbReference type="Pfam" id="PF17919"/>
    </source>
</evidence>
<evidence type="ECO:0000313" key="4">
    <source>
        <dbReference type="Proteomes" id="UP000765509"/>
    </source>
</evidence>
<dbReference type="InterPro" id="IPR050951">
    <property type="entry name" value="Retrovirus_Pol_polyprotein"/>
</dbReference>
<dbReference type="GO" id="GO:0003676">
    <property type="term" value="F:nucleic acid binding"/>
    <property type="evidence" value="ECO:0007669"/>
    <property type="project" value="InterPro"/>
</dbReference>
<accession>A0A9Q3BFT8</accession>
<dbReference type="Proteomes" id="UP000765509">
    <property type="component" value="Unassembled WGS sequence"/>
</dbReference>
<dbReference type="PANTHER" id="PTHR37984:SF5">
    <property type="entry name" value="PROTEIN NYNRIN-LIKE"/>
    <property type="match status" value="1"/>
</dbReference>
<gene>
    <name evidence="3" type="ORF">O181_004150</name>
</gene>
<dbReference type="InterPro" id="IPR012337">
    <property type="entry name" value="RNaseH-like_sf"/>
</dbReference>
<dbReference type="Gene3D" id="3.30.420.10">
    <property type="entry name" value="Ribonuclease H-like superfamily/Ribonuclease H"/>
    <property type="match status" value="1"/>
</dbReference>
<proteinExistence type="predicted"/>
<feature type="domain" description="Reverse transcriptase/retrotransposon-derived protein RNase H-like" evidence="2">
    <location>
        <begin position="40"/>
        <end position="112"/>
    </location>
</feature>
<protein>
    <recommendedName>
        <fullName evidence="2">Reverse transcriptase/retrotransposon-derived protein RNase H-like domain-containing protein</fullName>
    </recommendedName>
</protein>
<dbReference type="EMBL" id="AVOT02000777">
    <property type="protein sequence ID" value="MBW0464435.1"/>
    <property type="molecule type" value="Genomic_DNA"/>
</dbReference>
<dbReference type="InterPro" id="IPR036397">
    <property type="entry name" value="RNaseH_sf"/>
</dbReference>
<dbReference type="Pfam" id="PF17919">
    <property type="entry name" value="RT_RNaseH_2"/>
    <property type="match status" value="1"/>
</dbReference>
<dbReference type="InterPro" id="IPR043502">
    <property type="entry name" value="DNA/RNA_pol_sf"/>
</dbReference>
<evidence type="ECO:0000313" key="3">
    <source>
        <dbReference type="EMBL" id="MBW0464435.1"/>
    </source>
</evidence>
<keyword evidence="1" id="KW-0511">Multifunctional enzyme</keyword>
<keyword evidence="4" id="KW-1185">Reference proteome</keyword>
<dbReference type="AlphaFoldDB" id="A0A9Q3BFT8"/>
<evidence type="ECO:0000256" key="1">
    <source>
        <dbReference type="ARBA" id="ARBA00023268"/>
    </source>
</evidence>
<dbReference type="OrthoDB" id="3245114at2759"/>
<dbReference type="Gene3D" id="3.30.70.270">
    <property type="match status" value="1"/>
</dbReference>
<dbReference type="InterPro" id="IPR041577">
    <property type="entry name" value="RT_RNaseH_2"/>
</dbReference>
<dbReference type="GO" id="GO:0003824">
    <property type="term" value="F:catalytic activity"/>
    <property type="evidence" value="ECO:0007669"/>
    <property type="project" value="UniProtKB-KW"/>
</dbReference>
<dbReference type="SUPFAM" id="SSF56672">
    <property type="entry name" value="DNA/RNA polymerases"/>
    <property type="match status" value="1"/>
</dbReference>
<reference evidence="3" key="1">
    <citation type="submission" date="2021-03" db="EMBL/GenBank/DDBJ databases">
        <title>Draft genome sequence of rust myrtle Austropuccinia psidii MF-1, a brazilian biotype.</title>
        <authorList>
            <person name="Quecine M.C."/>
            <person name="Pachon D.M.R."/>
            <person name="Bonatelli M.L."/>
            <person name="Correr F.H."/>
            <person name="Franceschini L.M."/>
            <person name="Leite T.F."/>
            <person name="Margarido G.R.A."/>
            <person name="Almeida C.A."/>
            <person name="Ferrarezi J.A."/>
            <person name="Labate C.A."/>
        </authorList>
    </citation>
    <scope>NUCLEOTIDE SEQUENCE</scope>
    <source>
        <strain evidence="3">MF-1</strain>
    </source>
</reference>
<organism evidence="3 4">
    <name type="scientific">Austropuccinia psidii MF-1</name>
    <dbReference type="NCBI Taxonomy" id="1389203"/>
    <lineage>
        <taxon>Eukaryota</taxon>
        <taxon>Fungi</taxon>
        <taxon>Dikarya</taxon>
        <taxon>Basidiomycota</taxon>
        <taxon>Pucciniomycotina</taxon>
        <taxon>Pucciniomycetes</taxon>
        <taxon>Pucciniales</taxon>
        <taxon>Sphaerophragmiaceae</taxon>
        <taxon>Austropuccinia</taxon>
    </lineage>
</organism>
<dbReference type="InterPro" id="IPR043128">
    <property type="entry name" value="Rev_trsase/Diguanyl_cyclase"/>
</dbReference>
<name>A0A9Q3BFT8_9BASI</name>
<dbReference type="SUPFAM" id="SSF53098">
    <property type="entry name" value="Ribonuclease H-like"/>
    <property type="match status" value="1"/>
</dbReference>